<dbReference type="SUPFAM" id="SSF64593">
    <property type="entry name" value="Intermediate filament protein, coiled coil region"/>
    <property type="match status" value="1"/>
</dbReference>
<dbReference type="GO" id="GO:0005882">
    <property type="term" value="C:intermediate filament"/>
    <property type="evidence" value="ECO:0007669"/>
    <property type="project" value="UniProtKB-KW"/>
</dbReference>
<feature type="compositionally biased region" description="Polar residues" evidence="4">
    <location>
        <begin position="1036"/>
        <end position="1052"/>
    </location>
</feature>
<reference evidence="6 7" key="1">
    <citation type="journal article" date="2017" name="Nat. Ecol. Evol.">
        <title>Scallop genome provides insights into evolution of bilaterian karyotype and development.</title>
        <authorList>
            <person name="Wang S."/>
            <person name="Zhang J."/>
            <person name="Jiao W."/>
            <person name="Li J."/>
            <person name="Xun X."/>
            <person name="Sun Y."/>
            <person name="Guo X."/>
            <person name="Huan P."/>
            <person name="Dong B."/>
            <person name="Zhang L."/>
            <person name="Hu X."/>
            <person name="Sun X."/>
            <person name="Wang J."/>
            <person name="Zhao C."/>
            <person name="Wang Y."/>
            <person name="Wang D."/>
            <person name="Huang X."/>
            <person name="Wang R."/>
            <person name="Lv J."/>
            <person name="Li Y."/>
            <person name="Zhang Z."/>
            <person name="Liu B."/>
            <person name="Lu W."/>
            <person name="Hui Y."/>
            <person name="Liang J."/>
            <person name="Zhou Z."/>
            <person name="Hou R."/>
            <person name="Li X."/>
            <person name="Liu Y."/>
            <person name="Li H."/>
            <person name="Ning X."/>
            <person name="Lin Y."/>
            <person name="Zhao L."/>
            <person name="Xing Q."/>
            <person name="Dou J."/>
            <person name="Li Y."/>
            <person name="Mao J."/>
            <person name="Guo H."/>
            <person name="Dou H."/>
            <person name="Li T."/>
            <person name="Mu C."/>
            <person name="Jiang W."/>
            <person name="Fu Q."/>
            <person name="Fu X."/>
            <person name="Miao Y."/>
            <person name="Liu J."/>
            <person name="Yu Q."/>
            <person name="Li R."/>
            <person name="Liao H."/>
            <person name="Li X."/>
            <person name="Kong Y."/>
            <person name="Jiang Z."/>
            <person name="Chourrout D."/>
            <person name="Li R."/>
            <person name="Bao Z."/>
        </authorList>
    </citation>
    <scope>NUCLEOTIDE SEQUENCE [LARGE SCALE GENOMIC DNA]</scope>
    <source>
        <strain evidence="6 7">PY_sf001</strain>
    </source>
</reference>
<feature type="compositionally biased region" description="Polar residues" evidence="4">
    <location>
        <begin position="1078"/>
        <end position="1100"/>
    </location>
</feature>
<dbReference type="InterPro" id="IPR001322">
    <property type="entry name" value="Lamin_tail_dom"/>
</dbReference>
<feature type="region of interest" description="Disordered" evidence="4">
    <location>
        <begin position="61"/>
        <end position="135"/>
    </location>
</feature>
<feature type="compositionally biased region" description="Polar residues" evidence="4">
    <location>
        <begin position="1"/>
        <end position="17"/>
    </location>
</feature>
<dbReference type="PANTHER" id="PTHR47012:SF3">
    <property type="entry name" value="LAMIN TAIL DOMAIN CONTAINING 1"/>
    <property type="match status" value="1"/>
</dbReference>
<dbReference type="AlphaFoldDB" id="A0A210Q2G8"/>
<evidence type="ECO:0000313" key="7">
    <source>
        <dbReference type="Proteomes" id="UP000242188"/>
    </source>
</evidence>
<feature type="compositionally biased region" description="Basic and acidic residues" evidence="4">
    <location>
        <begin position="65"/>
        <end position="81"/>
    </location>
</feature>
<protein>
    <submittedName>
        <fullName evidence="6">Intermediate filament tail domain-containing protein 1</fullName>
    </submittedName>
</protein>
<evidence type="ECO:0000256" key="3">
    <source>
        <dbReference type="SAM" id="Coils"/>
    </source>
</evidence>
<dbReference type="GO" id="GO:0005635">
    <property type="term" value="C:nuclear envelope"/>
    <property type="evidence" value="ECO:0007669"/>
    <property type="project" value="TreeGrafter"/>
</dbReference>
<feature type="compositionally biased region" description="Polar residues" evidence="4">
    <location>
        <begin position="786"/>
        <end position="819"/>
    </location>
</feature>
<dbReference type="SUPFAM" id="SSF74853">
    <property type="entry name" value="Lamin A/C globular tail domain"/>
    <property type="match status" value="1"/>
</dbReference>
<feature type="coiled-coil region" evidence="3">
    <location>
        <begin position="543"/>
        <end position="570"/>
    </location>
</feature>
<keyword evidence="2 3" id="KW-0175">Coiled coil</keyword>
<accession>A0A210Q2G8</accession>
<dbReference type="STRING" id="6573.A0A210Q2G8"/>
<feature type="region of interest" description="Disordered" evidence="4">
    <location>
        <begin position="786"/>
        <end position="821"/>
    </location>
</feature>
<evidence type="ECO:0000256" key="2">
    <source>
        <dbReference type="ARBA" id="ARBA00023054"/>
    </source>
</evidence>
<feature type="compositionally biased region" description="Polar residues" evidence="4">
    <location>
        <begin position="121"/>
        <end position="131"/>
    </location>
</feature>
<dbReference type="Pfam" id="PF00038">
    <property type="entry name" value="Filament"/>
    <property type="match status" value="1"/>
</dbReference>
<comment type="caution">
    <text evidence="6">The sequence shown here is derived from an EMBL/GenBank/DDBJ whole genome shotgun (WGS) entry which is preliminary data.</text>
</comment>
<name>A0A210Q2G8_MIZYE</name>
<feature type="coiled-coil region" evidence="3">
    <location>
        <begin position="366"/>
        <end position="435"/>
    </location>
</feature>
<dbReference type="InterPro" id="IPR039008">
    <property type="entry name" value="IF_rod_dom"/>
</dbReference>
<feature type="region of interest" description="Disordered" evidence="4">
    <location>
        <begin position="1004"/>
        <end position="1118"/>
    </location>
</feature>
<feature type="region of interest" description="Disordered" evidence="4">
    <location>
        <begin position="1"/>
        <end position="21"/>
    </location>
</feature>
<evidence type="ECO:0000256" key="4">
    <source>
        <dbReference type="SAM" id="MobiDB-lite"/>
    </source>
</evidence>
<dbReference type="EMBL" id="NEDP02005201">
    <property type="protein sequence ID" value="OWF42948.1"/>
    <property type="molecule type" value="Genomic_DNA"/>
</dbReference>
<evidence type="ECO:0000256" key="1">
    <source>
        <dbReference type="ARBA" id="ARBA00022754"/>
    </source>
</evidence>
<sequence>METLIQRLSGNFKTSSPRYLGDDDPQIQAYLTHQAASPEPVGDVFDEDGVIRLYIPELENYGGEETDRSDHHHTPNSDTRDPGVSGDQIPGCEITHKGNANTDYRVKSAPPSSRVGKQGCSDKNSQTSTPKESGRTYITAHNYLQNLFPKSQRYTHKSVYEVTSPNKSDPTDNVRGRCTNVTAVLNKPIASPTETGFKKRTKSFCPSYSANSICKVGKQKVANKMNYIGGDRFMTSNHMTSGNMMSSHMTTSSSTHVNRVQEKEELQRLNDRFGAYVQRVRQLREQGGQIDSSAFLKTTKQLEDEVSNLKNLYEHELHNIRCQLDEVTKEKNLFHLQFNKSNQTAADLQDRLSVEVDKNRKITDDVNVCQRKIVALQAELEDARMSSSQPYEDINRLQRDMDNLVRENENYKRRYEKEQLVRQECEDKMSQLIKKIEFNEQVFNQQLNEARERLNISTATILSLEGRVRDLSKTDTTVPEMIRQVREAAEEELSQYKLNSENEFARNLNSLKVQMDNDAQTVERSNREKSELLGATGEFKARITSLEGQIQMLEHQKKSAEEMLQQERYRSAEQIQVMEKKFREVQDLLIVKMREANVSRDTSLPLKAEIEAMKVLLEEEERRLCNSSVFTTQQTTTTPVTVAYTAAMRPLTPSAPPISPAPPVMSAYTQLHELGPDSMVLQTEMLDPVVSSTLAKQEYETMATSPDIPSATRYTYEATPSMNRLQIEPSPPITPRPVGPVVRVKSAPASGHSNQGRITASGLVPASLGQGKDYFDEMFQDLTRETLYTQVRPKSSPTERQPTSTYHDYNTSTSSQSGSVEILERESPDNAAFTNSAIGDIKILEVNQEGKYVRLSNDSEQEAEFGGYMIQQNVGGHPVAVYRFPSRAKFPKQSTITIWSGSNEAILHQPPTDYVWKEQSKWGTGPECTTILCKPNGQAIAWTTAAHRFTRNAFEDTRPNSDLEEYQENMEPGVNGDLESLTDMTVNINEPRSDPVYLRREKQAPPTLAPQKHPHGISPGRESHPHSGQARPLTYGNDNSTVNRQSRSQSTRPDPVAGQPYAGAAAQKMGSAPLRKFSPNQMTRGNTNMSKQSSFWNNSSRNRKTENERPSTPPNSFMTPHNRFEMGLKQIQSQHNMDFLPPMPRPPLFSSW</sequence>
<dbReference type="Proteomes" id="UP000242188">
    <property type="component" value="Unassembled WGS sequence"/>
</dbReference>
<evidence type="ECO:0000259" key="5">
    <source>
        <dbReference type="PROSITE" id="PS51841"/>
    </source>
</evidence>
<dbReference type="GO" id="GO:0005737">
    <property type="term" value="C:cytoplasm"/>
    <property type="evidence" value="ECO:0007669"/>
    <property type="project" value="TreeGrafter"/>
</dbReference>
<proteinExistence type="predicted"/>
<dbReference type="InterPro" id="IPR036415">
    <property type="entry name" value="Lamin_tail_dom_sf"/>
</dbReference>
<evidence type="ECO:0000313" key="6">
    <source>
        <dbReference type="EMBL" id="OWF42948.1"/>
    </source>
</evidence>
<dbReference type="PROSITE" id="PS51841">
    <property type="entry name" value="LTD"/>
    <property type="match status" value="1"/>
</dbReference>
<organism evidence="6 7">
    <name type="scientific">Mizuhopecten yessoensis</name>
    <name type="common">Japanese scallop</name>
    <name type="synonym">Patinopecten yessoensis</name>
    <dbReference type="NCBI Taxonomy" id="6573"/>
    <lineage>
        <taxon>Eukaryota</taxon>
        <taxon>Metazoa</taxon>
        <taxon>Spiralia</taxon>
        <taxon>Lophotrochozoa</taxon>
        <taxon>Mollusca</taxon>
        <taxon>Bivalvia</taxon>
        <taxon>Autobranchia</taxon>
        <taxon>Pteriomorphia</taxon>
        <taxon>Pectinida</taxon>
        <taxon>Pectinoidea</taxon>
        <taxon>Pectinidae</taxon>
        <taxon>Mizuhopecten</taxon>
    </lineage>
</organism>
<dbReference type="InterPro" id="IPR042840">
    <property type="entry name" value="LMNTD1"/>
</dbReference>
<dbReference type="Gene3D" id="2.60.40.1260">
    <property type="entry name" value="Lamin Tail domain"/>
    <property type="match status" value="1"/>
</dbReference>
<keyword evidence="7" id="KW-1185">Reference proteome</keyword>
<feature type="domain" description="LTD" evidence="5">
    <location>
        <begin position="829"/>
        <end position="951"/>
    </location>
</feature>
<dbReference type="OrthoDB" id="102442at2759"/>
<feature type="coiled-coil region" evidence="3">
    <location>
        <begin position="266"/>
        <end position="330"/>
    </location>
</feature>
<dbReference type="PANTHER" id="PTHR47012">
    <property type="entry name" value="LAMIN TAIL DOMAIN-CONTAINING PROTEIN 1"/>
    <property type="match status" value="1"/>
</dbReference>
<keyword evidence="1" id="KW-0403">Intermediate filament</keyword>
<dbReference type="Pfam" id="PF00932">
    <property type="entry name" value="LTD"/>
    <property type="match status" value="1"/>
</dbReference>
<dbReference type="Gene3D" id="1.20.5.1160">
    <property type="entry name" value="Vasodilator-stimulated phosphoprotein"/>
    <property type="match status" value="1"/>
</dbReference>
<gene>
    <name evidence="6" type="ORF">KP79_PYT18101</name>
</gene>